<dbReference type="PROSITE" id="PS51650">
    <property type="entry name" value="C2_DOCK"/>
    <property type="match status" value="1"/>
</dbReference>
<organism evidence="5 6">
    <name type="scientific">Podarcis muralis</name>
    <name type="common">Wall lizard</name>
    <name type="synonym">Lacerta muralis</name>
    <dbReference type="NCBI Taxonomy" id="64176"/>
    <lineage>
        <taxon>Eukaryota</taxon>
        <taxon>Metazoa</taxon>
        <taxon>Chordata</taxon>
        <taxon>Craniata</taxon>
        <taxon>Vertebrata</taxon>
        <taxon>Euteleostomi</taxon>
        <taxon>Lepidosauria</taxon>
        <taxon>Squamata</taxon>
        <taxon>Bifurcata</taxon>
        <taxon>Unidentata</taxon>
        <taxon>Episquamata</taxon>
        <taxon>Laterata</taxon>
        <taxon>Lacertibaenia</taxon>
        <taxon>Lacertidae</taxon>
        <taxon>Podarcis</taxon>
    </lineage>
</organism>
<evidence type="ECO:0000259" key="4">
    <source>
        <dbReference type="PROSITE" id="PS51650"/>
    </source>
</evidence>
<comment type="subcellular location">
    <subcellularLocation>
        <location evidence="1">Cytoplasm</location>
    </subcellularLocation>
</comment>
<reference evidence="5" key="2">
    <citation type="submission" date="2025-08" db="UniProtKB">
        <authorList>
            <consortium name="Ensembl"/>
        </authorList>
    </citation>
    <scope>IDENTIFICATION</scope>
</reference>
<dbReference type="GO" id="GO:0007264">
    <property type="term" value="P:small GTPase-mediated signal transduction"/>
    <property type="evidence" value="ECO:0007669"/>
    <property type="project" value="InterPro"/>
</dbReference>
<dbReference type="Pfam" id="PF14429">
    <property type="entry name" value="DOCK-C2"/>
    <property type="match status" value="1"/>
</dbReference>
<dbReference type="Pfam" id="PF16172">
    <property type="entry name" value="DOCK_N"/>
    <property type="match status" value="2"/>
</dbReference>
<dbReference type="Pfam" id="PF23554">
    <property type="entry name" value="TPR_DOCK"/>
    <property type="match status" value="2"/>
</dbReference>
<keyword evidence="6" id="KW-1185">Reference proteome</keyword>
<sequence>MLPGAQQPQLSLGCCWSLPWFSINEKHAGIHAAQLPLLCSFSGTSRPGMPGSLGFSLHWKQVSWFVAPQERHDSLPIIPSELPLVQELTSTLREWAVIWHRLYVENKKSLFRQVQQMTYSLIEWRSQILSGTLPKDELAELKKKVTAKIDYGNRILGLDLVVRDDNGNILDPDATSTIALFKAHETASKRIDERIQEEKVYSIFNTTHTYSLYVNFKNFVCNIGEDAELLMSLYDPDQSKFISENYLVRWGSNGMPKEIEKLNNLQAVFTDLSSSDLIRPRISLVCQIVRVGHMELKEGKKHTCGLRRPFGVAVMDVTDIIHGKVDDEEKQHFIPFHNILWRFIVCVCIQQICLWVSLKLLPGDLAQVQKDFSHLIDRSTAVARKMGFPEIILPGEVRNDIYVTLMHGEFDKGKKKTPKNVEVTMSVHDEDGNLLEKAMHPGAGYEGISEYKSVVYYQVKQPCWYETVKVSIEIKEVSRYHLRFTFRHRSSQESRDKSEKAFGMAFVKLMNADGTTLQDGRHNLIVYKGENKKMEDAKFYLTLPGTKVEMEDRDGLPAKHHVANFAPTKDSTKDSFQIATLICSTKLTQNVDLLGLLNWRSNSQNIGHNLKKLMEVEGGEIVKFLQDTLDALFSIMMEMSDNETYDFLVFDALVFIISLIGDIKFQHFNPVLETYIYKHFSATLAYHTPPDVWILYYISLLCFTECRDVLLPLLVDQLSGQLDDNSNKPDHEACSQNIVPKVCFCLQGSFVACMTAILRQMDDCHYTHYISTFKTRQDLIDFLMETFIMFKDLIGKNVYANDWMVMTMTQSRIFLRAINQYTSVLNRFFLDQASFELQLWNNYFHLAVAFLTHESLQLESFSQAKRSKIVKKPVAGKAAICYAPNPLFLFSGPHKIKFIPSMVGSILEVTLTPEPELRKATIPIFFDMMQCEFNFSGSRNFHMFENELITKLDQEVEGGRGDEQYKILLEKLGYLHQVGHVTFTAFWYEASLCREFCLRSTG</sequence>
<evidence type="ECO:0000313" key="6">
    <source>
        <dbReference type="Proteomes" id="UP000472272"/>
    </source>
</evidence>
<evidence type="ECO:0000256" key="3">
    <source>
        <dbReference type="PROSITE-ProRule" id="PRU00983"/>
    </source>
</evidence>
<dbReference type="GO" id="GO:0007520">
    <property type="term" value="P:myoblast fusion"/>
    <property type="evidence" value="ECO:0007669"/>
    <property type="project" value="TreeGrafter"/>
</dbReference>
<accession>A0A670JUV7</accession>
<dbReference type="InterPro" id="IPR056372">
    <property type="entry name" value="TPR_DOCK"/>
</dbReference>
<dbReference type="FunFam" id="1.20.1270.350:FF:000001">
    <property type="entry name" value="dedicator of cytokinesis protein 4"/>
    <property type="match status" value="1"/>
</dbReference>
<evidence type="ECO:0000313" key="5">
    <source>
        <dbReference type="Ensembl" id="ENSPMRP00000026612.1"/>
    </source>
</evidence>
<dbReference type="InterPro" id="IPR032376">
    <property type="entry name" value="DOCK_N"/>
</dbReference>
<dbReference type="InterPro" id="IPR027007">
    <property type="entry name" value="C2_DOCK-type_domain"/>
</dbReference>
<reference evidence="5" key="3">
    <citation type="submission" date="2025-09" db="UniProtKB">
        <authorList>
            <consortium name="Ensembl"/>
        </authorList>
    </citation>
    <scope>IDENTIFICATION</scope>
</reference>
<evidence type="ECO:0000256" key="2">
    <source>
        <dbReference type="ARBA" id="ARBA00022490"/>
    </source>
</evidence>
<dbReference type="InterPro" id="IPR035892">
    <property type="entry name" value="C2_domain_sf"/>
</dbReference>
<dbReference type="FunFam" id="2.60.40.150:FF:000044">
    <property type="entry name" value="dedicator of cytokinesis protein 1"/>
    <property type="match status" value="1"/>
</dbReference>
<dbReference type="GO" id="GO:0005737">
    <property type="term" value="C:cytoplasm"/>
    <property type="evidence" value="ECO:0007669"/>
    <property type="project" value="UniProtKB-SubCell"/>
</dbReference>
<gene>
    <name evidence="5" type="primary">DOCK5</name>
</gene>
<evidence type="ECO:0000256" key="1">
    <source>
        <dbReference type="ARBA" id="ARBA00004496"/>
    </source>
</evidence>
<name>A0A670JUV7_PODMU</name>
<dbReference type="GO" id="GO:0005886">
    <property type="term" value="C:plasma membrane"/>
    <property type="evidence" value="ECO:0007669"/>
    <property type="project" value="TreeGrafter"/>
</dbReference>
<dbReference type="GO" id="GO:0005085">
    <property type="term" value="F:guanyl-nucleotide exchange factor activity"/>
    <property type="evidence" value="ECO:0007669"/>
    <property type="project" value="InterPro"/>
</dbReference>
<dbReference type="GeneTree" id="ENSGT00940000157734"/>
<keyword evidence="2" id="KW-0963">Cytoplasm</keyword>
<dbReference type="GO" id="GO:0016477">
    <property type="term" value="P:cell migration"/>
    <property type="evidence" value="ECO:0007669"/>
    <property type="project" value="TreeGrafter"/>
</dbReference>
<dbReference type="PANTHER" id="PTHR45653:SF3">
    <property type="entry name" value="DEDICATOR OF CYTOKINESIS PROTEIN 5"/>
    <property type="match status" value="1"/>
</dbReference>
<proteinExistence type="inferred from homology"/>
<dbReference type="AlphaFoldDB" id="A0A670JUV7"/>
<reference evidence="5 6" key="1">
    <citation type="journal article" date="2019" name="Proc. Natl. Acad. Sci. U.S.A.">
        <title>Regulatory changes in pterin and carotenoid genes underlie balanced color polymorphisms in the wall lizard.</title>
        <authorList>
            <person name="Andrade P."/>
            <person name="Pinho C."/>
            <person name="Perez I de Lanuza G."/>
            <person name="Afonso S."/>
            <person name="Brejcha J."/>
            <person name="Rubin C.J."/>
            <person name="Wallerman O."/>
            <person name="Pereira P."/>
            <person name="Sabatino S.J."/>
            <person name="Bellati A."/>
            <person name="Pellitteri-Rosa D."/>
            <person name="Bosakova Z."/>
            <person name="Bunikis I."/>
            <person name="Carretero M.A."/>
            <person name="Feiner N."/>
            <person name="Marsik P."/>
            <person name="Pauperio F."/>
            <person name="Salvi D."/>
            <person name="Soler L."/>
            <person name="While G.M."/>
            <person name="Uller T."/>
            <person name="Font E."/>
            <person name="Andersson L."/>
            <person name="Carneiro M."/>
        </authorList>
    </citation>
    <scope>NUCLEOTIDE SEQUENCE</scope>
</reference>
<dbReference type="Gene3D" id="1.20.1270.350">
    <property type="entry name" value="Dedicator of cytokinesis N-terminal subdomain"/>
    <property type="match status" value="1"/>
</dbReference>
<dbReference type="PANTHER" id="PTHR45653">
    <property type="entry name" value="DEDICATOR OF CYTOKINESIS"/>
    <property type="match status" value="1"/>
</dbReference>
<comment type="similarity">
    <text evidence="3">Belongs to the DOCK family.</text>
</comment>
<dbReference type="Gene3D" id="2.60.40.150">
    <property type="entry name" value="C2 domain"/>
    <property type="match status" value="1"/>
</dbReference>
<dbReference type="InterPro" id="IPR026791">
    <property type="entry name" value="DOCK"/>
</dbReference>
<dbReference type="GO" id="GO:0031267">
    <property type="term" value="F:small GTPase binding"/>
    <property type="evidence" value="ECO:0007669"/>
    <property type="project" value="TreeGrafter"/>
</dbReference>
<protein>
    <submittedName>
        <fullName evidence="5">Dedicator of cytokinesis 5</fullName>
    </submittedName>
</protein>
<dbReference type="Proteomes" id="UP000472272">
    <property type="component" value="Chromosome 15"/>
</dbReference>
<dbReference type="InterPro" id="IPR042455">
    <property type="entry name" value="DOCK_N_sub1"/>
</dbReference>
<dbReference type="Ensembl" id="ENSPMRT00000028227.1">
    <property type="protein sequence ID" value="ENSPMRP00000026612.1"/>
    <property type="gene ID" value="ENSPMRG00000015038.1"/>
</dbReference>
<feature type="domain" description="C2 DOCK-type" evidence="4">
    <location>
        <begin position="398"/>
        <end position="583"/>
    </location>
</feature>